<accession>A0A5C4MR15</accession>
<evidence type="ECO:0000256" key="1">
    <source>
        <dbReference type="ARBA" id="ARBA00023002"/>
    </source>
</evidence>
<dbReference type="EMBL" id="VDFR01000017">
    <property type="protein sequence ID" value="TNC50337.1"/>
    <property type="molecule type" value="Genomic_DNA"/>
</dbReference>
<organism evidence="3 5">
    <name type="scientific">Mumia zhuanghuii</name>
    <dbReference type="NCBI Taxonomy" id="2585211"/>
    <lineage>
        <taxon>Bacteria</taxon>
        <taxon>Bacillati</taxon>
        <taxon>Actinomycetota</taxon>
        <taxon>Actinomycetes</taxon>
        <taxon>Propionibacteriales</taxon>
        <taxon>Nocardioidaceae</taxon>
        <taxon>Mumia</taxon>
    </lineage>
</organism>
<dbReference type="AlphaFoldDB" id="A0A5C4MR15"/>
<gene>
    <name evidence="4" type="ORF">FHE65_03850</name>
    <name evidence="3" type="ORF">FHE65_12310</name>
</gene>
<dbReference type="Proteomes" id="UP000306740">
    <property type="component" value="Unassembled WGS sequence"/>
</dbReference>
<dbReference type="PANTHER" id="PTHR43364">
    <property type="entry name" value="NADH-SPECIFIC METHYLGLYOXAL REDUCTASE-RELATED"/>
    <property type="match status" value="1"/>
</dbReference>
<protein>
    <submittedName>
        <fullName evidence="3">Aldo/keto reductase</fullName>
    </submittedName>
</protein>
<sequence length="326" mass="34838">MRVRPLGRSGLMVSVLGIGCNAFGSRIDEARTKDVVHAALDAGVTLFDTADTYGRGASEVLLGRALGARRGDVVLATKGGMDMDGANGPDWGARASRRYLRRALEASLTRLGTDYVDLYQLHTPDHVTPVEETLSVMDDFVREGKVRYAGCSNFTAWELVDADWTARTSGTTAFVSAQNEYSLYNRAAEAELVPACEALGVGLLPYFPLAYGLLTGKYTRGEAAPEGTRLAADSQAARLAGADWDRIEALEAYATERGRTMLEVAIGGLAAQPAVASVIAGVTRAEQVDANVAAVDWEPTEDDLEALDALRPAANGSYTTFAPRRR</sequence>
<dbReference type="InterPro" id="IPR023210">
    <property type="entry name" value="NADP_OxRdtase_dom"/>
</dbReference>
<dbReference type="PROSITE" id="PS51257">
    <property type="entry name" value="PROKAR_LIPOPROTEIN"/>
    <property type="match status" value="1"/>
</dbReference>
<reference evidence="3 5" key="1">
    <citation type="submission" date="2019-05" db="EMBL/GenBank/DDBJ databases">
        <title>Mumia sp. nov., isolated from the intestinal contents of plateau pika (Ochotona curzoniae) in the Qinghai-Tibet plateau of China.</title>
        <authorList>
            <person name="Tian Z."/>
        </authorList>
    </citation>
    <scope>NUCLEOTIDE SEQUENCE [LARGE SCALE GENOMIC DNA]</scope>
    <source>
        <strain evidence="5">527</strain>
        <strain evidence="3">Z527</strain>
    </source>
</reference>
<dbReference type="Gene3D" id="3.20.20.100">
    <property type="entry name" value="NADP-dependent oxidoreductase domain"/>
    <property type="match status" value="1"/>
</dbReference>
<dbReference type="PANTHER" id="PTHR43364:SF4">
    <property type="entry name" value="NAD(P)-LINKED OXIDOREDUCTASE SUPERFAMILY PROTEIN"/>
    <property type="match status" value="1"/>
</dbReference>
<dbReference type="GO" id="GO:0005829">
    <property type="term" value="C:cytosol"/>
    <property type="evidence" value="ECO:0007669"/>
    <property type="project" value="UniProtKB-ARBA"/>
</dbReference>
<dbReference type="SUPFAM" id="SSF51430">
    <property type="entry name" value="NAD(P)-linked oxidoreductase"/>
    <property type="match status" value="1"/>
</dbReference>
<dbReference type="InterPro" id="IPR036812">
    <property type="entry name" value="NAD(P)_OxRdtase_dom_sf"/>
</dbReference>
<dbReference type="GO" id="GO:0016491">
    <property type="term" value="F:oxidoreductase activity"/>
    <property type="evidence" value="ECO:0007669"/>
    <property type="project" value="UniProtKB-KW"/>
</dbReference>
<keyword evidence="1" id="KW-0560">Oxidoreductase</keyword>
<dbReference type="OrthoDB" id="3664926at2"/>
<dbReference type="Pfam" id="PF00248">
    <property type="entry name" value="Aldo_ket_red"/>
    <property type="match status" value="1"/>
</dbReference>
<dbReference type="EMBL" id="VDFR01000055">
    <property type="protein sequence ID" value="TNC46511.1"/>
    <property type="molecule type" value="Genomic_DNA"/>
</dbReference>
<evidence type="ECO:0000259" key="2">
    <source>
        <dbReference type="Pfam" id="PF00248"/>
    </source>
</evidence>
<evidence type="ECO:0000313" key="4">
    <source>
        <dbReference type="EMBL" id="TNC50337.1"/>
    </source>
</evidence>
<proteinExistence type="predicted"/>
<name>A0A5C4MR15_9ACTN</name>
<evidence type="ECO:0000313" key="5">
    <source>
        <dbReference type="Proteomes" id="UP000306740"/>
    </source>
</evidence>
<comment type="caution">
    <text evidence="3">The sequence shown here is derived from an EMBL/GenBank/DDBJ whole genome shotgun (WGS) entry which is preliminary data.</text>
</comment>
<evidence type="ECO:0000313" key="3">
    <source>
        <dbReference type="EMBL" id="TNC46511.1"/>
    </source>
</evidence>
<dbReference type="FunFam" id="3.20.20.100:FF:000004">
    <property type="entry name" value="Oxidoreductase, aldo/keto reductase"/>
    <property type="match status" value="1"/>
</dbReference>
<feature type="domain" description="NADP-dependent oxidoreductase" evidence="2">
    <location>
        <begin position="16"/>
        <end position="310"/>
    </location>
</feature>
<dbReference type="InterPro" id="IPR050523">
    <property type="entry name" value="AKR_Detox_Biosynth"/>
</dbReference>
<dbReference type="RefSeq" id="WP_139086359.1">
    <property type="nucleotide sequence ID" value="NZ_VDFR01000017.1"/>
</dbReference>